<dbReference type="Gramene" id="mRNA:HanXRQr2_Chr05g0198001">
    <property type="protein sequence ID" value="mRNA:HanXRQr2_Chr05g0198001"/>
    <property type="gene ID" value="HanXRQr2_Chr05g0198001"/>
</dbReference>
<dbReference type="AlphaFoldDB" id="A0A251UPL2"/>
<sequence>MIYIVLFRNPISHHPLPLSLTISPSPEFVTCRNSYTTPEDITFHVAGKHQVGTASFGIRFLSFVSSFKLSFDYLFDTNPCLRRLLHVRCFVGGSRRRLGRRPEKPAVFLLCARIIAYVHPLGIPNLIRTLLTRNPNVTNVD</sequence>
<keyword evidence="3" id="KW-1185">Reference proteome</keyword>
<evidence type="ECO:0000313" key="3">
    <source>
        <dbReference type="Proteomes" id="UP000215914"/>
    </source>
</evidence>
<gene>
    <name evidence="2" type="ORF">HannXRQ_Chr05g0134751</name>
    <name evidence="1" type="ORF">HanXRQr2_Chr05g0198001</name>
</gene>
<proteinExistence type="predicted"/>
<reference evidence="2" key="2">
    <citation type="submission" date="2017-02" db="EMBL/GenBank/DDBJ databases">
        <title>Sunflower complete genome.</title>
        <authorList>
            <person name="Langlade N."/>
            <person name="Munos S."/>
        </authorList>
    </citation>
    <scope>NUCLEOTIDE SEQUENCE [LARGE SCALE GENOMIC DNA]</scope>
    <source>
        <tissue evidence="2">Leaves</tissue>
    </source>
</reference>
<reference evidence="1 3" key="1">
    <citation type="journal article" date="2017" name="Nature">
        <title>The sunflower genome provides insights into oil metabolism, flowering and Asterid evolution.</title>
        <authorList>
            <person name="Badouin H."/>
            <person name="Gouzy J."/>
            <person name="Grassa C.J."/>
            <person name="Murat F."/>
            <person name="Staton S.E."/>
            <person name="Cottret L."/>
            <person name="Lelandais-Briere C."/>
            <person name="Owens G.L."/>
            <person name="Carrere S."/>
            <person name="Mayjonade B."/>
            <person name="Legrand L."/>
            <person name="Gill N."/>
            <person name="Kane N.C."/>
            <person name="Bowers J.E."/>
            <person name="Hubner S."/>
            <person name="Bellec A."/>
            <person name="Berard A."/>
            <person name="Berges H."/>
            <person name="Blanchet N."/>
            <person name="Boniface M.C."/>
            <person name="Brunel D."/>
            <person name="Catrice O."/>
            <person name="Chaidir N."/>
            <person name="Claudel C."/>
            <person name="Donnadieu C."/>
            <person name="Faraut T."/>
            <person name="Fievet G."/>
            <person name="Helmstetter N."/>
            <person name="King M."/>
            <person name="Knapp S.J."/>
            <person name="Lai Z."/>
            <person name="Le Paslier M.C."/>
            <person name="Lippi Y."/>
            <person name="Lorenzon L."/>
            <person name="Mandel J.R."/>
            <person name="Marage G."/>
            <person name="Marchand G."/>
            <person name="Marquand E."/>
            <person name="Bret-Mestries E."/>
            <person name="Morien E."/>
            <person name="Nambeesan S."/>
            <person name="Nguyen T."/>
            <person name="Pegot-Espagnet P."/>
            <person name="Pouilly N."/>
            <person name="Raftis F."/>
            <person name="Sallet E."/>
            <person name="Schiex T."/>
            <person name="Thomas J."/>
            <person name="Vandecasteele C."/>
            <person name="Vares D."/>
            <person name="Vear F."/>
            <person name="Vautrin S."/>
            <person name="Crespi M."/>
            <person name="Mangin B."/>
            <person name="Burke J.M."/>
            <person name="Salse J."/>
            <person name="Munos S."/>
            <person name="Vincourt P."/>
            <person name="Rieseberg L.H."/>
            <person name="Langlade N.B."/>
        </authorList>
    </citation>
    <scope>NUCLEOTIDE SEQUENCE [LARGE SCALE GENOMIC DNA]</scope>
    <source>
        <strain evidence="3">cv. SF193</strain>
        <tissue evidence="1">Leaves</tissue>
    </source>
</reference>
<name>A0A251UPL2_HELAN</name>
<dbReference type="EMBL" id="MNCJ02000320">
    <property type="protein sequence ID" value="KAF5804522.1"/>
    <property type="molecule type" value="Genomic_DNA"/>
</dbReference>
<accession>A0A251UPL2</accession>
<evidence type="ECO:0000313" key="2">
    <source>
        <dbReference type="EMBL" id="OTG24261.1"/>
    </source>
</evidence>
<dbReference type="InParanoid" id="A0A251UPL2"/>
<dbReference type="Proteomes" id="UP000215914">
    <property type="component" value="Chromosome 5"/>
</dbReference>
<reference evidence="1" key="3">
    <citation type="submission" date="2020-06" db="EMBL/GenBank/DDBJ databases">
        <title>Helianthus annuus Genome sequencing and assembly Release 2.</title>
        <authorList>
            <person name="Gouzy J."/>
            <person name="Langlade N."/>
            <person name="Munos S."/>
        </authorList>
    </citation>
    <scope>NUCLEOTIDE SEQUENCE</scope>
    <source>
        <tissue evidence="1">Leaves</tissue>
    </source>
</reference>
<dbReference type="EMBL" id="CM007894">
    <property type="protein sequence ID" value="OTG24261.1"/>
    <property type="molecule type" value="Genomic_DNA"/>
</dbReference>
<organism evidence="2 3">
    <name type="scientific">Helianthus annuus</name>
    <name type="common">Common sunflower</name>
    <dbReference type="NCBI Taxonomy" id="4232"/>
    <lineage>
        <taxon>Eukaryota</taxon>
        <taxon>Viridiplantae</taxon>
        <taxon>Streptophyta</taxon>
        <taxon>Embryophyta</taxon>
        <taxon>Tracheophyta</taxon>
        <taxon>Spermatophyta</taxon>
        <taxon>Magnoliopsida</taxon>
        <taxon>eudicotyledons</taxon>
        <taxon>Gunneridae</taxon>
        <taxon>Pentapetalae</taxon>
        <taxon>asterids</taxon>
        <taxon>campanulids</taxon>
        <taxon>Asterales</taxon>
        <taxon>Asteraceae</taxon>
        <taxon>Asteroideae</taxon>
        <taxon>Heliantheae alliance</taxon>
        <taxon>Heliantheae</taxon>
        <taxon>Helianthus</taxon>
    </lineage>
</organism>
<evidence type="ECO:0000313" key="1">
    <source>
        <dbReference type="EMBL" id="KAF5804522.1"/>
    </source>
</evidence>
<protein>
    <submittedName>
        <fullName evidence="2">Uncharacterized protein</fullName>
    </submittedName>
</protein>